<feature type="non-terminal residue" evidence="1">
    <location>
        <position position="526"/>
    </location>
</feature>
<reference evidence="1" key="1">
    <citation type="journal article" date="2022" name="bioRxiv">
        <title>Population genetic analysis of Ophidiomyces ophidiicola, the causative agent of snake fungal disease, indicates recent introductions to the USA.</title>
        <authorList>
            <person name="Ladner J.T."/>
            <person name="Palmer J.M."/>
            <person name="Ettinger C.L."/>
            <person name="Stajich J.E."/>
            <person name="Farrell T.M."/>
            <person name="Glorioso B.M."/>
            <person name="Lawson B."/>
            <person name="Price S.J."/>
            <person name="Stengle A.G."/>
            <person name="Grear D.A."/>
            <person name="Lorch J.M."/>
        </authorList>
    </citation>
    <scope>NUCLEOTIDE SEQUENCE</scope>
    <source>
        <strain evidence="1">NWHC 24266-5</strain>
    </source>
</reference>
<gene>
    <name evidence="1" type="ORF">LOY88_005688</name>
</gene>
<dbReference type="EMBL" id="JALBCA010000106">
    <property type="protein sequence ID" value="KAI2382857.1"/>
    <property type="molecule type" value="Genomic_DNA"/>
</dbReference>
<comment type="caution">
    <text evidence="1">The sequence shown here is derived from an EMBL/GenBank/DDBJ whole genome shotgun (WGS) entry which is preliminary data.</text>
</comment>
<name>A0ACB8UQ58_9EURO</name>
<sequence>MSDAGAAEPARGLDASRSTRSRRSSTRSTADAGDRKTATTTTTTTTATATATAAVKDKACAYCGQLFTSSSLGRHLDQYLFKKKPDGVHDVDEIRRLRSGITRRTARSSTTTTTTTTTTAAGGKASAATGSPEPSNEAPLVVPPQQLNPKGAGRGFRVFLNQPSWQATGVINDLPNAPPVSQLRLPTRPPARADTAAAADAPETARALELALREVLAGVHAAAARTASRSSPFDFDVPAQTFPALCLHALPPPPSLFATHPFAAADAFPLDPPSATHRDPVLRALRARIHRWQADQHRAATPPASSSAASSSTTTTTTTSSSGNNNAAADVARAAQGHEELVQHHVDLALRHWLARPPHEQRSLWQLELTRAFAREQDQRRQLEQQLARAQQEAQQLRAQVSQLASCQWPREFALFPPNLLPLAADVARELDDRGSALNEPAAARWDFDAVLARWKRVVMHDKTMGRSGVGAYMDPIVERQQAAAATHNLLQRIPTDHHNNNKNDDDAHSDPHSRRRSPPARSAPV</sequence>
<evidence type="ECO:0000313" key="1">
    <source>
        <dbReference type="EMBL" id="KAI2382857.1"/>
    </source>
</evidence>
<protein>
    <submittedName>
        <fullName evidence="1">Uncharacterized protein</fullName>
    </submittedName>
</protein>
<organism evidence="1">
    <name type="scientific">Ophidiomyces ophidiicola</name>
    <dbReference type="NCBI Taxonomy" id="1387563"/>
    <lineage>
        <taxon>Eukaryota</taxon>
        <taxon>Fungi</taxon>
        <taxon>Dikarya</taxon>
        <taxon>Ascomycota</taxon>
        <taxon>Pezizomycotina</taxon>
        <taxon>Eurotiomycetes</taxon>
        <taxon>Eurotiomycetidae</taxon>
        <taxon>Onygenales</taxon>
        <taxon>Onygenaceae</taxon>
        <taxon>Ophidiomyces</taxon>
    </lineage>
</organism>
<proteinExistence type="predicted"/>
<accession>A0ACB8UQ58</accession>